<evidence type="ECO:0000313" key="2">
    <source>
        <dbReference type="EMBL" id="GAN02357.1"/>
    </source>
</evidence>
<keyword evidence="3" id="KW-1185">Reference proteome</keyword>
<dbReference type="AlphaFoldDB" id="A0A0C9MH02"/>
<protein>
    <submittedName>
        <fullName evidence="2">Uncharacterized protein</fullName>
    </submittedName>
</protein>
<organism evidence="2">
    <name type="scientific">Mucor ambiguus</name>
    <dbReference type="NCBI Taxonomy" id="91626"/>
    <lineage>
        <taxon>Eukaryota</taxon>
        <taxon>Fungi</taxon>
        <taxon>Fungi incertae sedis</taxon>
        <taxon>Mucoromycota</taxon>
        <taxon>Mucoromycotina</taxon>
        <taxon>Mucoromycetes</taxon>
        <taxon>Mucorales</taxon>
        <taxon>Mucorineae</taxon>
        <taxon>Mucoraceae</taxon>
        <taxon>Mucor</taxon>
    </lineage>
</organism>
<accession>A0A0C9MH02</accession>
<dbReference type="Proteomes" id="UP000053815">
    <property type="component" value="Unassembled WGS sequence"/>
</dbReference>
<name>A0A0C9MH02_9FUNG</name>
<proteinExistence type="predicted"/>
<evidence type="ECO:0000313" key="3">
    <source>
        <dbReference type="Proteomes" id="UP000053815"/>
    </source>
</evidence>
<feature type="region of interest" description="Disordered" evidence="1">
    <location>
        <begin position="90"/>
        <end position="111"/>
    </location>
</feature>
<sequence>MECNKNCNHSELKTHRNNLDQYYEYRIYDKNIGHSMYATSSCSEYAPCPIVIMSRHQGFQWNDELFVNAYRRSAGFECHKSVSLKIRDDKVKSNKADAQKQAQQEQSSEMPIDVIDINLSEADCDVWP</sequence>
<reference evidence="2" key="1">
    <citation type="submission" date="2014-09" db="EMBL/GenBank/DDBJ databases">
        <title>Draft genome sequence of an oleaginous Mucoromycotina fungus Mucor ambiguus NBRC6742.</title>
        <authorList>
            <person name="Takeda I."/>
            <person name="Yamane N."/>
            <person name="Morita T."/>
            <person name="Tamano K."/>
            <person name="Machida M."/>
            <person name="Baker S."/>
            <person name="Koike H."/>
        </authorList>
    </citation>
    <scope>NUCLEOTIDE SEQUENCE</scope>
    <source>
        <strain evidence="2">NBRC 6742</strain>
    </source>
</reference>
<gene>
    <name evidence="2" type="ORF">MAM1_0020d01800</name>
</gene>
<dbReference type="OrthoDB" id="2210039at2759"/>
<dbReference type="EMBL" id="DF836309">
    <property type="protein sequence ID" value="GAN02357.1"/>
    <property type="molecule type" value="Genomic_DNA"/>
</dbReference>
<evidence type="ECO:0000256" key="1">
    <source>
        <dbReference type="SAM" id="MobiDB-lite"/>
    </source>
</evidence>
<feature type="compositionally biased region" description="Low complexity" evidence="1">
    <location>
        <begin position="99"/>
        <end position="108"/>
    </location>
</feature>